<dbReference type="InterPro" id="IPR013989">
    <property type="entry name" value="Dev_and_cell_death_domain"/>
</dbReference>
<feature type="domain" description="DCD" evidence="2">
    <location>
        <begin position="93"/>
        <end position="133"/>
    </location>
</feature>
<dbReference type="PANTHER" id="PTHR46444:SF19">
    <property type="entry name" value="OS02G0745600 PROTEIN"/>
    <property type="match status" value="1"/>
</dbReference>
<comment type="caution">
    <text evidence="3">The sequence shown here is derived from an EMBL/GenBank/DDBJ whole genome shotgun (WGS) entry which is preliminary data.</text>
</comment>
<evidence type="ECO:0000256" key="1">
    <source>
        <dbReference type="SAM" id="MobiDB-lite"/>
    </source>
</evidence>
<name>A0ABD1PEK3_9LAMI</name>
<organism evidence="3 4">
    <name type="scientific">Abeliophyllum distichum</name>
    <dbReference type="NCBI Taxonomy" id="126358"/>
    <lineage>
        <taxon>Eukaryota</taxon>
        <taxon>Viridiplantae</taxon>
        <taxon>Streptophyta</taxon>
        <taxon>Embryophyta</taxon>
        <taxon>Tracheophyta</taxon>
        <taxon>Spermatophyta</taxon>
        <taxon>Magnoliopsida</taxon>
        <taxon>eudicotyledons</taxon>
        <taxon>Gunneridae</taxon>
        <taxon>Pentapetalae</taxon>
        <taxon>asterids</taxon>
        <taxon>lamiids</taxon>
        <taxon>Lamiales</taxon>
        <taxon>Oleaceae</taxon>
        <taxon>Forsythieae</taxon>
        <taxon>Abeliophyllum</taxon>
    </lineage>
</organism>
<proteinExistence type="predicted"/>
<reference evidence="4" key="1">
    <citation type="submission" date="2024-07" db="EMBL/GenBank/DDBJ databases">
        <title>Two chromosome-level genome assemblies of Korean endemic species Abeliophyllum distichum and Forsythia ovata (Oleaceae).</title>
        <authorList>
            <person name="Jang H."/>
        </authorList>
    </citation>
    <scope>NUCLEOTIDE SEQUENCE [LARGE SCALE GENOMIC DNA]</scope>
</reference>
<sequence length="133" mass="15092">MSAYEFELIKEVPHLLPVPALSMAKEKRKKLKKKGRNMNQQNKNKVPKVEPKNAVVPGPAPLTDPTKASTSTLPSEENRAPLQNKETDKETKKNLSGFIFMCNQNTKSECYQYRVFGLPIGKKEVVDTIKPWH</sequence>
<dbReference type="PROSITE" id="PS51222">
    <property type="entry name" value="DCD"/>
    <property type="match status" value="1"/>
</dbReference>
<evidence type="ECO:0000259" key="2">
    <source>
        <dbReference type="PROSITE" id="PS51222"/>
    </source>
</evidence>
<evidence type="ECO:0000313" key="3">
    <source>
        <dbReference type="EMBL" id="KAL2462313.1"/>
    </source>
</evidence>
<gene>
    <name evidence="3" type="ORF">Adt_45733</name>
</gene>
<feature type="region of interest" description="Disordered" evidence="1">
    <location>
        <begin position="23"/>
        <end position="90"/>
    </location>
</feature>
<keyword evidence="4" id="KW-1185">Reference proteome</keyword>
<dbReference type="AlphaFoldDB" id="A0ABD1PEK3"/>
<feature type="compositionally biased region" description="Basic residues" evidence="1">
    <location>
        <begin position="26"/>
        <end position="36"/>
    </location>
</feature>
<dbReference type="EMBL" id="JBFOLK010000014">
    <property type="protein sequence ID" value="KAL2462313.1"/>
    <property type="molecule type" value="Genomic_DNA"/>
</dbReference>
<dbReference type="PANTHER" id="PTHR46444">
    <property type="entry name" value="DCD (DEVELOPMENT AND CELL DEATH) DOMAIN PROTEIN-RELATED"/>
    <property type="match status" value="1"/>
</dbReference>
<dbReference type="Pfam" id="PF10539">
    <property type="entry name" value="Dev_Cell_Death"/>
    <property type="match status" value="1"/>
</dbReference>
<evidence type="ECO:0000313" key="4">
    <source>
        <dbReference type="Proteomes" id="UP001604336"/>
    </source>
</evidence>
<feature type="compositionally biased region" description="Polar residues" evidence="1">
    <location>
        <begin position="66"/>
        <end position="75"/>
    </location>
</feature>
<accession>A0ABD1PEK3</accession>
<dbReference type="Proteomes" id="UP001604336">
    <property type="component" value="Unassembled WGS sequence"/>
</dbReference>
<protein>
    <submittedName>
        <fullName evidence="3">DCD domain-containing protein</fullName>
    </submittedName>
</protein>